<gene>
    <name evidence="1" type="ORF">CEXT_34451</name>
</gene>
<comment type="caution">
    <text evidence="1">The sequence shown here is derived from an EMBL/GenBank/DDBJ whole genome shotgun (WGS) entry which is preliminary data.</text>
</comment>
<reference evidence="1 2" key="1">
    <citation type="submission" date="2021-06" db="EMBL/GenBank/DDBJ databases">
        <title>Caerostris extrusa draft genome.</title>
        <authorList>
            <person name="Kono N."/>
            <person name="Arakawa K."/>
        </authorList>
    </citation>
    <scope>NUCLEOTIDE SEQUENCE [LARGE SCALE GENOMIC DNA]</scope>
</reference>
<proteinExistence type="predicted"/>
<keyword evidence="2" id="KW-1185">Reference proteome</keyword>
<sequence>MEWRICKPFCQTRFPQMGGITLDHFESSLVNDQQLACAPFDPHEAVGTAGIFLLPRTSAGGNSHSGATVIPCIYDERANAPLLACAVETQCCVVIRCLGPSLTCVQMISATYTHPVFPSESVRPERACVIPGTSGNYFFCSDSSAKLSGK</sequence>
<dbReference type="AlphaFoldDB" id="A0AAV4WLK3"/>
<organism evidence="1 2">
    <name type="scientific">Caerostris extrusa</name>
    <name type="common">Bark spider</name>
    <name type="synonym">Caerostris bankana</name>
    <dbReference type="NCBI Taxonomy" id="172846"/>
    <lineage>
        <taxon>Eukaryota</taxon>
        <taxon>Metazoa</taxon>
        <taxon>Ecdysozoa</taxon>
        <taxon>Arthropoda</taxon>
        <taxon>Chelicerata</taxon>
        <taxon>Arachnida</taxon>
        <taxon>Araneae</taxon>
        <taxon>Araneomorphae</taxon>
        <taxon>Entelegynae</taxon>
        <taxon>Araneoidea</taxon>
        <taxon>Araneidae</taxon>
        <taxon>Caerostris</taxon>
    </lineage>
</organism>
<accession>A0AAV4WLK3</accession>
<dbReference type="Proteomes" id="UP001054945">
    <property type="component" value="Unassembled WGS sequence"/>
</dbReference>
<evidence type="ECO:0000313" key="2">
    <source>
        <dbReference type="Proteomes" id="UP001054945"/>
    </source>
</evidence>
<dbReference type="EMBL" id="BPLR01016265">
    <property type="protein sequence ID" value="GIY82624.1"/>
    <property type="molecule type" value="Genomic_DNA"/>
</dbReference>
<protein>
    <submittedName>
        <fullName evidence="1">Uncharacterized protein</fullName>
    </submittedName>
</protein>
<name>A0AAV4WLK3_CAEEX</name>
<evidence type="ECO:0000313" key="1">
    <source>
        <dbReference type="EMBL" id="GIY82624.1"/>
    </source>
</evidence>